<keyword evidence="1" id="KW-0175">Coiled coil</keyword>
<dbReference type="InterPro" id="IPR027417">
    <property type="entry name" value="P-loop_NTPase"/>
</dbReference>
<reference evidence="3" key="1">
    <citation type="journal article" date="2015" name="Nature">
        <title>Complex archaea that bridge the gap between prokaryotes and eukaryotes.</title>
        <authorList>
            <person name="Spang A."/>
            <person name="Saw J.H."/>
            <person name="Jorgensen S.L."/>
            <person name="Zaremba-Niedzwiedzka K."/>
            <person name="Martijn J."/>
            <person name="Lind A.E."/>
            <person name="van Eijk R."/>
            <person name="Schleper C."/>
            <person name="Guy L."/>
            <person name="Ettema T.J."/>
        </authorList>
    </citation>
    <scope>NUCLEOTIDE SEQUENCE</scope>
</reference>
<accession>A0A0F9N1K1</accession>
<feature type="domain" description="AAA" evidence="2">
    <location>
        <begin position="7"/>
        <end position="181"/>
    </location>
</feature>
<organism evidence="3">
    <name type="scientific">marine sediment metagenome</name>
    <dbReference type="NCBI Taxonomy" id="412755"/>
    <lineage>
        <taxon>unclassified sequences</taxon>
        <taxon>metagenomes</taxon>
        <taxon>ecological metagenomes</taxon>
    </lineage>
</organism>
<comment type="caution">
    <text evidence="3">The sequence shown here is derived from an EMBL/GenBank/DDBJ whole genome shotgun (WGS) entry which is preliminary data.</text>
</comment>
<dbReference type="Gene3D" id="3.40.50.300">
    <property type="entry name" value="P-loop containing nucleotide triphosphate hydrolases"/>
    <property type="match status" value="1"/>
</dbReference>
<dbReference type="FunFam" id="3.40.50.300:FF:000285">
    <property type="entry name" value="Sporulation initiation inhibitor Soj"/>
    <property type="match status" value="1"/>
</dbReference>
<evidence type="ECO:0000313" key="3">
    <source>
        <dbReference type="EMBL" id="KKN05637.1"/>
    </source>
</evidence>
<evidence type="ECO:0000259" key="2">
    <source>
        <dbReference type="Pfam" id="PF13614"/>
    </source>
</evidence>
<dbReference type="PANTHER" id="PTHR13696">
    <property type="entry name" value="P-LOOP CONTAINING NUCLEOSIDE TRIPHOSPHATE HYDROLASE"/>
    <property type="match status" value="1"/>
</dbReference>
<dbReference type="Pfam" id="PF13614">
    <property type="entry name" value="AAA_31"/>
    <property type="match status" value="1"/>
</dbReference>
<gene>
    <name evidence="3" type="ORF">LCGC14_1085370</name>
</gene>
<sequence length="359" mass="38916">MKGEAVRTIAVLNQKGGVGKTTTVVNLGAALAMQGLKVAVLDLDPQAHLTIHFGVDADKDGNGAYNVLIKSADLSQSLINVRGNLWLLGANIDLVGAESELVSVVGRETILREAVESMVESFDYLIIDCPPSLGLLSLNALAAVKEVLIPVQPHFLALQGFGKLLQTVSLVGRRINPELKISAILLCMFDTRVTLSSEVKADIEKFLESARATESPWSEARVIPVHVRRNIKLAEAPSYGKTIFEYEPKCNGSIDYEHIADYVHNYMGVDSKDDEFLASIAEEIDELDSTLASVDEEIEAARAVQTTVVEELVEAPASAEVAPTRLGPIGRSKRRIVSIATPSARRLPVRRPFAVALRK</sequence>
<dbReference type="PANTHER" id="PTHR13696:SF52">
    <property type="entry name" value="PARA FAMILY PROTEIN CT_582"/>
    <property type="match status" value="1"/>
</dbReference>
<proteinExistence type="predicted"/>
<protein>
    <recommendedName>
        <fullName evidence="2">AAA domain-containing protein</fullName>
    </recommendedName>
</protein>
<dbReference type="EMBL" id="LAZR01004779">
    <property type="protein sequence ID" value="KKN05637.1"/>
    <property type="molecule type" value="Genomic_DNA"/>
</dbReference>
<evidence type="ECO:0000256" key="1">
    <source>
        <dbReference type="SAM" id="Coils"/>
    </source>
</evidence>
<dbReference type="SUPFAM" id="SSF52540">
    <property type="entry name" value="P-loop containing nucleoside triphosphate hydrolases"/>
    <property type="match status" value="1"/>
</dbReference>
<dbReference type="InterPro" id="IPR025669">
    <property type="entry name" value="AAA_dom"/>
</dbReference>
<dbReference type="AlphaFoldDB" id="A0A0F9N1K1"/>
<name>A0A0F9N1K1_9ZZZZ</name>
<feature type="coiled-coil region" evidence="1">
    <location>
        <begin position="277"/>
        <end position="304"/>
    </location>
</feature>
<dbReference type="InterPro" id="IPR050678">
    <property type="entry name" value="DNA_Partitioning_ATPase"/>
</dbReference>
<dbReference type="CDD" id="cd02042">
    <property type="entry name" value="ParAB_family"/>
    <property type="match status" value="1"/>
</dbReference>